<evidence type="ECO:0000313" key="3">
    <source>
        <dbReference type="Proteomes" id="UP001465668"/>
    </source>
</evidence>
<feature type="compositionally biased region" description="Basic and acidic residues" evidence="1">
    <location>
        <begin position="9"/>
        <end position="20"/>
    </location>
</feature>
<feature type="compositionally biased region" description="Acidic residues" evidence="1">
    <location>
        <begin position="624"/>
        <end position="637"/>
    </location>
</feature>
<dbReference type="Proteomes" id="UP001465668">
    <property type="component" value="Unassembled WGS sequence"/>
</dbReference>
<evidence type="ECO:0000256" key="1">
    <source>
        <dbReference type="SAM" id="MobiDB-lite"/>
    </source>
</evidence>
<feature type="region of interest" description="Disordered" evidence="1">
    <location>
        <begin position="386"/>
        <end position="655"/>
    </location>
</feature>
<keyword evidence="3" id="KW-1185">Reference proteome</keyword>
<organism evidence="2 3">
    <name type="scientific">Seiridium cardinale</name>
    <dbReference type="NCBI Taxonomy" id="138064"/>
    <lineage>
        <taxon>Eukaryota</taxon>
        <taxon>Fungi</taxon>
        <taxon>Dikarya</taxon>
        <taxon>Ascomycota</taxon>
        <taxon>Pezizomycotina</taxon>
        <taxon>Sordariomycetes</taxon>
        <taxon>Xylariomycetidae</taxon>
        <taxon>Amphisphaeriales</taxon>
        <taxon>Sporocadaceae</taxon>
        <taxon>Seiridium</taxon>
    </lineage>
</organism>
<feature type="compositionally biased region" description="Basic residues" evidence="1">
    <location>
        <begin position="645"/>
        <end position="655"/>
    </location>
</feature>
<evidence type="ECO:0000313" key="2">
    <source>
        <dbReference type="EMBL" id="KAK9780851.1"/>
    </source>
</evidence>
<gene>
    <name evidence="2" type="ORF">SCAR479_02037</name>
</gene>
<feature type="region of interest" description="Disordered" evidence="1">
    <location>
        <begin position="304"/>
        <end position="326"/>
    </location>
</feature>
<sequence length="655" mass="72970">MSPTVAPKTPDKAKAEDKPRRQLVTPPNSERPSKVVVLKVDPEELSTLPRNPHDTIPHRRLESSKLSQMLRHPFAPPEAVAVAINPFYRGKALDGDYYKWLLAWYDGDMPDIIRRINRFRGFPQNDDPSWNKVDADVWKARYATAEYKAEFQQYRPYLLQYWNRSGDDFDEHIRILCSYHENTSYSDGREDILWGIADDHILGDIALSVSRLSSPPSLDGKDAWLEELKDFRRDFLRSMDTNTFSELAWRAIGAVQDASPRLPTSQASPITVRSGRIVRKDPKVSPTAVSGLYKSPYHDQKETISPGLLWTNRPDVSEDDPAPKLPLGMESPADYSLTLPRMPPSVDQYHSPAGDLSSPRHIPDDPDFALIKARSDVQALAVANGFVPSPRNGIGPLADRKDVDQQNEGSISGDPVFPMGAFRYCPSSDKSPTKKSPSNKLVSKISNKSGSPSPSSPLDSARVSLKKRKLAHGDPQASMPFSAADDTSVDQGLCTPNPKQQRAGGKRKRGPKKSKQRKRKNQKGKKNDDDDDEDYEYKGDDENDEDKQYEQLPPKQRATIARPRRTKKASTSVAAPEVSKASLDTQSIKRLPVSEQDDEEHNEATAKPEDAPKHNDTGLGNEVEGTDNDGNDNEGGDEPAQAKQSPKKRRRAASN</sequence>
<dbReference type="EMBL" id="JARVKM010000005">
    <property type="protein sequence ID" value="KAK9780851.1"/>
    <property type="molecule type" value="Genomic_DNA"/>
</dbReference>
<protein>
    <submittedName>
        <fullName evidence="2">Uncharacterized protein</fullName>
    </submittedName>
</protein>
<reference evidence="2 3" key="1">
    <citation type="submission" date="2024-02" db="EMBL/GenBank/DDBJ databases">
        <title>First draft genome assembly of two strains of Seiridium cardinale.</title>
        <authorList>
            <person name="Emiliani G."/>
            <person name="Scali E."/>
        </authorList>
    </citation>
    <scope>NUCLEOTIDE SEQUENCE [LARGE SCALE GENOMIC DNA]</scope>
    <source>
        <strain evidence="2 3">BM-138-000479</strain>
    </source>
</reference>
<proteinExistence type="predicted"/>
<feature type="compositionally biased region" description="Low complexity" evidence="1">
    <location>
        <begin position="426"/>
        <end position="460"/>
    </location>
</feature>
<comment type="caution">
    <text evidence="2">The sequence shown here is derived from an EMBL/GenBank/DDBJ whole genome shotgun (WGS) entry which is preliminary data.</text>
</comment>
<feature type="compositionally biased region" description="Acidic residues" evidence="1">
    <location>
        <begin position="529"/>
        <end position="547"/>
    </location>
</feature>
<feature type="compositionally biased region" description="Basic and acidic residues" evidence="1">
    <location>
        <begin position="602"/>
        <end position="616"/>
    </location>
</feature>
<name>A0ABR2Y432_9PEZI</name>
<feature type="region of interest" description="Disordered" evidence="1">
    <location>
        <begin position="340"/>
        <end position="361"/>
    </location>
</feature>
<feature type="region of interest" description="Disordered" evidence="1">
    <location>
        <begin position="1"/>
        <end position="35"/>
    </location>
</feature>
<accession>A0ABR2Y432</accession>
<feature type="compositionally biased region" description="Basic residues" evidence="1">
    <location>
        <begin position="504"/>
        <end position="524"/>
    </location>
</feature>